<comment type="caution">
    <text evidence="1">The sequence shown here is derived from an EMBL/GenBank/DDBJ whole genome shotgun (WGS) entry which is preliminary data.</text>
</comment>
<protein>
    <submittedName>
        <fullName evidence="1">Uncharacterized protein</fullName>
    </submittedName>
</protein>
<evidence type="ECO:0000313" key="2">
    <source>
        <dbReference type="Proteomes" id="UP000603200"/>
    </source>
</evidence>
<dbReference type="RefSeq" id="WP_203843613.1">
    <property type="nucleotide sequence ID" value="NZ_BAAATV010000016.1"/>
</dbReference>
<gene>
    <name evidence="1" type="ORF">Ahu01nite_098180</name>
</gene>
<evidence type="ECO:0000313" key="1">
    <source>
        <dbReference type="EMBL" id="GIE26716.1"/>
    </source>
</evidence>
<name>A0ABQ4A784_9ACTN</name>
<proteinExistence type="predicted"/>
<dbReference type="EMBL" id="BOMN01000149">
    <property type="protein sequence ID" value="GIE26716.1"/>
    <property type="molecule type" value="Genomic_DNA"/>
</dbReference>
<keyword evidence="2" id="KW-1185">Reference proteome</keyword>
<reference evidence="1 2" key="1">
    <citation type="submission" date="2021-01" db="EMBL/GenBank/DDBJ databases">
        <title>Whole genome shotgun sequence of Actinoplanes humidus NBRC 14915.</title>
        <authorList>
            <person name="Komaki H."/>
            <person name="Tamura T."/>
        </authorList>
    </citation>
    <scope>NUCLEOTIDE SEQUENCE [LARGE SCALE GENOMIC DNA]</scope>
    <source>
        <strain evidence="1 2">NBRC 14915</strain>
    </source>
</reference>
<sequence length="68" mass="7642">MGVEEAIALVAEEAWRQGFQVRQTRTAMWHFRKEDRNWFFTVRTAGDLVTAVAVLTEAGFDAAPLQGS</sequence>
<dbReference type="Proteomes" id="UP000603200">
    <property type="component" value="Unassembled WGS sequence"/>
</dbReference>
<accession>A0ABQ4A784</accession>
<organism evidence="1 2">
    <name type="scientific">Winogradskya humida</name>
    <dbReference type="NCBI Taxonomy" id="113566"/>
    <lineage>
        <taxon>Bacteria</taxon>
        <taxon>Bacillati</taxon>
        <taxon>Actinomycetota</taxon>
        <taxon>Actinomycetes</taxon>
        <taxon>Micromonosporales</taxon>
        <taxon>Micromonosporaceae</taxon>
        <taxon>Winogradskya</taxon>
    </lineage>
</organism>